<protein>
    <submittedName>
        <fullName evidence="1">Uncharacterized protein</fullName>
    </submittedName>
</protein>
<reference evidence="1" key="2">
    <citation type="journal article" date="2015" name="Data Brief">
        <title>Shoot transcriptome of the giant reed, Arundo donax.</title>
        <authorList>
            <person name="Barrero R.A."/>
            <person name="Guerrero F.D."/>
            <person name="Moolhuijzen P."/>
            <person name="Goolsby J.A."/>
            <person name="Tidwell J."/>
            <person name="Bellgard S.E."/>
            <person name="Bellgard M.I."/>
        </authorList>
    </citation>
    <scope>NUCLEOTIDE SEQUENCE</scope>
    <source>
        <tissue evidence="1">Shoot tissue taken approximately 20 cm above the soil surface</tissue>
    </source>
</reference>
<evidence type="ECO:0000313" key="1">
    <source>
        <dbReference type="EMBL" id="JAE36056.1"/>
    </source>
</evidence>
<dbReference type="EMBL" id="GBRH01161840">
    <property type="protein sequence ID" value="JAE36056.1"/>
    <property type="molecule type" value="Transcribed_RNA"/>
</dbReference>
<accession>A0A0A9HMH8</accession>
<reference evidence="1" key="1">
    <citation type="submission" date="2014-09" db="EMBL/GenBank/DDBJ databases">
        <authorList>
            <person name="Magalhaes I.L.F."/>
            <person name="Oliveira U."/>
            <person name="Santos F.R."/>
            <person name="Vidigal T.H.D.A."/>
            <person name="Brescovit A.D."/>
            <person name="Santos A.J."/>
        </authorList>
    </citation>
    <scope>NUCLEOTIDE SEQUENCE</scope>
    <source>
        <tissue evidence="1">Shoot tissue taken approximately 20 cm above the soil surface</tissue>
    </source>
</reference>
<organism evidence="1">
    <name type="scientific">Arundo donax</name>
    <name type="common">Giant reed</name>
    <name type="synonym">Donax arundinaceus</name>
    <dbReference type="NCBI Taxonomy" id="35708"/>
    <lineage>
        <taxon>Eukaryota</taxon>
        <taxon>Viridiplantae</taxon>
        <taxon>Streptophyta</taxon>
        <taxon>Embryophyta</taxon>
        <taxon>Tracheophyta</taxon>
        <taxon>Spermatophyta</taxon>
        <taxon>Magnoliopsida</taxon>
        <taxon>Liliopsida</taxon>
        <taxon>Poales</taxon>
        <taxon>Poaceae</taxon>
        <taxon>PACMAD clade</taxon>
        <taxon>Arundinoideae</taxon>
        <taxon>Arundineae</taxon>
        <taxon>Arundo</taxon>
    </lineage>
</organism>
<dbReference type="AlphaFoldDB" id="A0A0A9HMH8"/>
<proteinExistence type="predicted"/>
<sequence length="38" mass="4644">MRKLVEARRIKKLVHNLTRCKLIYRLQFVVSRCLFPIT</sequence>
<name>A0A0A9HMH8_ARUDO</name>